<dbReference type="PANTHER" id="PTHR47718">
    <property type="entry name" value="OS01G0519700 PROTEIN"/>
    <property type="match status" value="1"/>
</dbReference>
<reference evidence="7" key="1">
    <citation type="submission" date="2019-12" db="EMBL/GenBank/DDBJ databases">
        <authorList>
            <person name="Scholes J."/>
        </authorList>
    </citation>
    <scope>NUCLEOTIDE SEQUENCE</scope>
</reference>
<evidence type="ECO:0000256" key="2">
    <source>
        <dbReference type="ARBA" id="ARBA00022771"/>
    </source>
</evidence>
<feature type="compositionally biased region" description="Basic and acidic residues" evidence="5">
    <location>
        <begin position="7"/>
        <end position="18"/>
    </location>
</feature>
<proteinExistence type="predicted"/>
<evidence type="ECO:0000256" key="3">
    <source>
        <dbReference type="ARBA" id="ARBA00022833"/>
    </source>
</evidence>
<dbReference type="PROSITE" id="PS50966">
    <property type="entry name" value="ZF_SWIM"/>
    <property type="match status" value="1"/>
</dbReference>
<evidence type="ECO:0000256" key="1">
    <source>
        <dbReference type="ARBA" id="ARBA00022723"/>
    </source>
</evidence>
<dbReference type="Proteomes" id="UP001153555">
    <property type="component" value="Unassembled WGS sequence"/>
</dbReference>
<feature type="region of interest" description="Disordered" evidence="5">
    <location>
        <begin position="1"/>
        <end position="26"/>
    </location>
</feature>
<feature type="region of interest" description="Disordered" evidence="5">
    <location>
        <begin position="77"/>
        <end position="100"/>
    </location>
</feature>
<evidence type="ECO:0000259" key="6">
    <source>
        <dbReference type="PROSITE" id="PS50966"/>
    </source>
</evidence>
<dbReference type="Pfam" id="PF04434">
    <property type="entry name" value="SWIM"/>
    <property type="match status" value="1"/>
</dbReference>
<feature type="domain" description="SWIM-type" evidence="6">
    <location>
        <begin position="333"/>
        <end position="371"/>
    </location>
</feature>
<evidence type="ECO:0000256" key="5">
    <source>
        <dbReference type="SAM" id="MobiDB-lite"/>
    </source>
</evidence>
<evidence type="ECO:0000256" key="4">
    <source>
        <dbReference type="PROSITE-ProRule" id="PRU00325"/>
    </source>
</evidence>
<dbReference type="InterPro" id="IPR006564">
    <property type="entry name" value="Znf_PMZ"/>
</dbReference>
<keyword evidence="3" id="KW-0862">Zinc</keyword>
<keyword evidence="8" id="KW-1185">Reference proteome</keyword>
<evidence type="ECO:0000313" key="8">
    <source>
        <dbReference type="Proteomes" id="UP001153555"/>
    </source>
</evidence>
<gene>
    <name evidence="7" type="ORF">SHERM_19787</name>
</gene>
<keyword evidence="1" id="KW-0479">Metal-binding</keyword>
<organism evidence="7 8">
    <name type="scientific">Striga hermonthica</name>
    <name type="common">Purple witchweed</name>
    <name type="synonym">Buchnera hermonthica</name>
    <dbReference type="NCBI Taxonomy" id="68872"/>
    <lineage>
        <taxon>Eukaryota</taxon>
        <taxon>Viridiplantae</taxon>
        <taxon>Streptophyta</taxon>
        <taxon>Embryophyta</taxon>
        <taxon>Tracheophyta</taxon>
        <taxon>Spermatophyta</taxon>
        <taxon>Magnoliopsida</taxon>
        <taxon>eudicotyledons</taxon>
        <taxon>Gunneridae</taxon>
        <taxon>Pentapetalae</taxon>
        <taxon>asterids</taxon>
        <taxon>lamiids</taxon>
        <taxon>Lamiales</taxon>
        <taxon>Orobanchaceae</taxon>
        <taxon>Buchnereae</taxon>
        <taxon>Striga</taxon>
    </lineage>
</organism>
<dbReference type="SMART" id="SM00575">
    <property type="entry name" value="ZnF_PMZ"/>
    <property type="match status" value="1"/>
</dbReference>
<dbReference type="AlphaFoldDB" id="A0A9N7RC39"/>
<dbReference type="OrthoDB" id="913269at2759"/>
<accession>A0A9N7RC39</accession>
<comment type="caution">
    <text evidence="7">The sequence shown here is derived from an EMBL/GenBank/DDBJ whole genome shotgun (WGS) entry which is preliminary data.</text>
</comment>
<dbReference type="EMBL" id="CACSLK010023397">
    <property type="protein sequence ID" value="CAA0822302.1"/>
    <property type="molecule type" value="Genomic_DNA"/>
</dbReference>
<name>A0A9N7RC39_STRHE</name>
<evidence type="ECO:0000313" key="7">
    <source>
        <dbReference type="EMBL" id="CAA0822302.1"/>
    </source>
</evidence>
<keyword evidence="2 4" id="KW-0863">Zinc-finger</keyword>
<dbReference type="InterPro" id="IPR004330">
    <property type="entry name" value="FAR1_DNA_bnd_dom"/>
</dbReference>
<dbReference type="PANTHER" id="PTHR47718:SF13">
    <property type="entry name" value="OS09G0290500 PROTEIN"/>
    <property type="match status" value="1"/>
</dbReference>
<dbReference type="Pfam" id="PF03101">
    <property type="entry name" value="FAR1"/>
    <property type="match status" value="1"/>
</dbReference>
<sequence>MVNSNDSRVEDGPAKVGEDNENAPKNIPTIGMKFSTVDEVYQFYKNYAYRVGFPVRRRSSRKGHSGDLESVTYTCSREGNRSGNSCNPLNPHPTSQTGCKAKLTTSTDATGIWSIIAVELQHNHPTTPTKSRMFRCNREINESVKRDLQLNDIAGITIHKSFHSHVVRSGGYENMTFVEKDCRNYIDKVRRLRLREGDASAIQAYFSKMNNQSPGMSSTQRSESMNSFFDGYLHSKTSLKQFVEQYELALRSKVEKEFEADYRSFSQTVPCVSVYEMERQFQVAYTRDKFKEFQKELTHKMYCNIKCSIEVPFGSEYKIVEDVQHDGKIVKQKTLVVAFNRGECEVFCSCHMFEFRGILCKHAISVLLLNHVWSVPDKYILRRWRRDVSRLYMRIKINYNGWIVAPGQERYDELCRDFTRLADIAAHTESGFKDVKKWIEMKTVELAALRSNLLSGSNLEPNSCDGEIERGITSGDKIFDPYFTKRKGAPRKARRKSSLELGAKKTKAQMNAKMKKGKTVRPDGWSMIPGSSTIADIIVEYF</sequence>
<protein>
    <recommendedName>
        <fullName evidence="6">SWIM-type domain-containing protein</fullName>
    </recommendedName>
</protein>
<dbReference type="InterPro" id="IPR007527">
    <property type="entry name" value="Znf_SWIM"/>
</dbReference>
<dbReference type="GO" id="GO:0008270">
    <property type="term" value="F:zinc ion binding"/>
    <property type="evidence" value="ECO:0007669"/>
    <property type="project" value="UniProtKB-KW"/>
</dbReference>